<keyword evidence="3" id="KW-0472">Membrane</keyword>
<dbReference type="InterPro" id="IPR051368">
    <property type="entry name" value="SerProtInhib-TIL_Domain"/>
</dbReference>
<keyword evidence="2" id="KW-1015">Disulfide bond</keyword>
<sequence length="122" mass="13251">MVQKAVAAGVRTAGTAVAVVVILLIAMSSTICYSSCLSQCKRSLYAGGCGVNQVYEEECGKICDKTCDNYMKPPPHCNHTCRPRCICREGYVRNAAWECVRPSQCPPIDSKGKLSHSYVINS</sequence>
<dbReference type="InterPro" id="IPR036084">
    <property type="entry name" value="Ser_inhib-like_sf"/>
</dbReference>
<dbReference type="PANTHER" id="PTHR23259:SF70">
    <property type="entry name" value="ACCESSORY GLAND PROTEIN ACP62F-RELATED"/>
    <property type="match status" value="1"/>
</dbReference>
<keyword evidence="1" id="KW-0646">Protease inhibitor</keyword>
<evidence type="ECO:0000256" key="3">
    <source>
        <dbReference type="SAM" id="Phobius"/>
    </source>
</evidence>
<accession>A0ABY6LB83</accession>
<dbReference type="Pfam" id="PF01826">
    <property type="entry name" value="TIL"/>
    <property type="match status" value="1"/>
</dbReference>
<proteinExistence type="predicted"/>
<dbReference type="SUPFAM" id="SSF57567">
    <property type="entry name" value="Serine protease inhibitors"/>
    <property type="match status" value="1"/>
</dbReference>
<reference evidence="5 6" key="1">
    <citation type="submission" date="2022-01" db="EMBL/GenBank/DDBJ databases">
        <title>A chromosomal length assembly of Cordylochernes scorpioides.</title>
        <authorList>
            <person name="Zeh D."/>
            <person name="Zeh J."/>
        </authorList>
    </citation>
    <scope>NUCLEOTIDE SEQUENCE [LARGE SCALE GENOMIC DNA]</scope>
    <source>
        <strain evidence="5">IN4F17</strain>
        <tissue evidence="5">Whole Body</tissue>
    </source>
</reference>
<dbReference type="PANTHER" id="PTHR23259">
    <property type="entry name" value="RIDDLE"/>
    <property type="match status" value="1"/>
</dbReference>
<gene>
    <name evidence="5" type="ORF">LAZ67_16001303</name>
</gene>
<dbReference type="Gene3D" id="2.10.25.10">
    <property type="entry name" value="Laminin"/>
    <property type="match status" value="1"/>
</dbReference>
<evidence type="ECO:0000313" key="5">
    <source>
        <dbReference type="EMBL" id="UYV78423.1"/>
    </source>
</evidence>
<keyword evidence="6" id="KW-1185">Reference proteome</keyword>
<dbReference type="Proteomes" id="UP001235939">
    <property type="component" value="Chromosome 16"/>
</dbReference>
<evidence type="ECO:0000313" key="6">
    <source>
        <dbReference type="Proteomes" id="UP001235939"/>
    </source>
</evidence>
<evidence type="ECO:0000256" key="2">
    <source>
        <dbReference type="ARBA" id="ARBA00023157"/>
    </source>
</evidence>
<evidence type="ECO:0000259" key="4">
    <source>
        <dbReference type="Pfam" id="PF01826"/>
    </source>
</evidence>
<protein>
    <recommendedName>
        <fullName evidence="4">TIL domain-containing protein</fullName>
    </recommendedName>
</protein>
<evidence type="ECO:0000256" key="1">
    <source>
        <dbReference type="ARBA" id="ARBA00022690"/>
    </source>
</evidence>
<dbReference type="EMBL" id="CP092878">
    <property type="protein sequence ID" value="UYV78423.1"/>
    <property type="molecule type" value="Genomic_DNA"/>
</dbReference>
<dbReference type="CDD" id="cd19941">
    <property type="entry name" value="TIL"/>
    <property type="match status" value="1"/>
</dbReference>
<keyword evidence="3" id="KW-1133">Transmembrane helix</keyword>
<feature type="domain" description="TIL" evidence="4">
    <location>
        <begin position="49"/>
        <end position="105"/>
    </location>
</feature>
<feature type="transmembrane region" description="Helical" evidence="3">
    <location>
        <begin position="12"/>
        <end position="33"/>
    </location>
</feature>
<organism evidence="5 6">
    <name type="scientific">Cordylochernes scorpioides</name>
    <dbReference type="NCBI Taxonomy" id="51811"/>
    <lineage>
        <taxon>Eukaryota</taxon>
        <taxon>Metazoa</taxon>
        <taxon>Ecdysozoa</taxon>
        <taxon>Arthropoda</taxon>
        <taxon>Chelicerata</taxon>
        <taxon>Arachnida</taxon>
        <taxon>Pseudoscorpiones</taxon>
        <taxon>Cheliferoidea</taxon>
        <taxon>Chernetidae</taxon>
        <taxon>Cordylochernes</taxon>
    </lineage>
</organism>
<dbReference type="InterPro" id="IPR002919">
    <property type="entry name" value="TIL_dom"/>
</dbReference>
<name>A0ABY6LB83_9ARAC</name>
<keyword evidence="3" id="KW-0812">Transmembrane</keyword>